<protein>
    <submittedName>
        <fullName evidence="1">Uncharacterized protein</fullName>
    </submittedName>
</protein>
<accession>A0A0A9FHW4</accession>
<reference evidence="1" key="2">
    <citation type="journal article" date="2015" name="Data Brief">
        <title>Shoot transcriptome of the giant reed, Arundo donax.</title>
        <authorList>
            <person name="Barrero R.A."/>
            <person name="Guerrero F.D."/>
            <person name="Moolhuijzen P."/>
            <person name="Goolsby J.A."/>
            <person name="Tidwell J."/>
            <person name="Bellgard S.E."/>
            <person name="Bellgard M.I."/>
        </authorList>
    </citation>
    <scope>NUCLEOTIDE SEQUENCE</scope>
    <source>
        <tissue evidence="1">Shoot tissue taken approximately 20 cm above the soil surface</tissue>
    </source>
</reference>
<dbReference type="AlphaFoldDB" id="A0A0A9FHW4"/>
<organism evidence="1">
    <name type="scientific">Arundo donax</name>
    <name type="common">Giant reed</name>
    <name type="synonym">Donax arundinaceus</name>
    <dbReference type="NCBI Taxonomy" id="35708"/>
    <lineage>
        <taxon>Eukaryota</taxon>
        <taxon>Viridiplantae</taxon>
        <taxon>Streptophyta</taxon>
        <taxon>Embryophyta</taxon>
        <taxon>Tracheophyta</taxon>
        <taxon>Spermatophyta</taxon>
        <taxon>Magnoliopsida</taxon>
        <taxon>Liliopsida</taxon>
        <taxon>Poales</taxon>
        <taxon>Poaceae</taxon>
        <taxon>PACMAD clade</taxon>
        <taxon>Arundinoideae</taxon>
        <taxon>Arundineae</taxon>
        <taxon>Arundo</taxon>
    </lineage>
</organism>
<name>A0A0A9FHW4_ARUDO</name>
<sequence length="29" mass="3555">MYFQSRGCMELGRCPECRSAQWWSETILW</sequence>
<evidence type="ECO:0000313" key="1">
    <source>
        <dbReference type="EMBL" id="JAE11937.1"/>
    </source>
</evidence>
<proteinExistence type="predicted"/>
<dbReference type="EMBL" id="GBRH01185959">
    <property type="protein sequence ID" value="JAE11937.1"/>
    <property type="molecule type" value="Transcribed_RNA"/>
</dbReference>
<reference evidence="1" key="1">
    <citation type="submission" date="2014-09" db="EMBL/GenBank/DDBJ databases">
        <authorList>
            <person name="Magalhaes I.L.F."/>
            <person name="Oliveira U."/>
            <person name="Santos F.R."/>
            <person name="Vidigal T.H.D.A."/>
            <person name="Brescovit A.D."/>
            <person name="Santos A.J."/>
        </authorList>
    </citation>
    <scope>NUCLEOTIDE SEQUENCE</scope>
    <source>
        <tissue evidence="1">Shoot tissue taken approximately 20 cm above the soil surface</tissue>
    </source>
</reference>